<protein>
    <recommendedName>
        <fullName evidence="2">SH3b domain-containing protein</fullName>
    </recommendedName>
</protein>
<gene>
    <name evidence="3" type="ORF">MNBD_GAMMA19-76</name>
</gene>
<evidence type="ECO:0000256" key="1">
    <source>
        <dbReference type="SAM" id="MobiDB-lite"/>
    </source>
</evidence>
<feature type="non-terminal residue" evidence="3">
    <location>
        <position position="221"/>
    </location>
</feature>
<dbReference type="AlphaFoldDB" id="A0A3B1BFC8"/>
<dbReference type="PROSITE" id="PS51781">
    <property type="entry name" value="SH3B"/>
    <property type="match status" value="1"/>
</dbReference>
<dbReference type="Gene3D" id="2.30.30.40">
    <property type="entry name" value="SH3 Domains"/>
    <property type="match status" value="1"/>
</dbReference>
<feature type="domain" description="SH3b" evidence="2">
    <location>
        <begin position="25"/>
        <end position="89"/>
    </location>
</feature>
<sequence>MKIPTLHRIIFGIFTGLLTCLPLAVNAAFITDKIVAEVRTERFDQGAVLKELSSGASVEVLMSDGKYTRVRTTDNITGWVNSRFLTNEKPNQLEHLELLSKINATEEKLRAAEEKLASAPATGSSINSEEIETLKKQAKDAQWMKAEMQKARSRAEKAEEKLKVELKKQSKKGEQNNDAKQQLEDLRTQNHELETRLAAALLVNEQQSESTRPELTPVAFV</sequence>
<organism evidence="3">
    <name type="scientific">hydrothermal vent metagenome</name>
    <dbReference type="NCBI Taxonomy" id="652676"/>
    <lineage>
        <taxon>unclassified sequences</taxon>
        <taxon>metagenomes</taxon>
        <taxon>ecological metagenomes</taxon>
    </lineage>
</organism>
<evidence type="ECO:0000313" key="3">
    <source>
        <dbReference type="EMBL" id="VAX04895.1"/>
    </source>
</evidence>
<accession>A0A3B1BFC8</accession>
<reference evidence="3" key="1">
    <citation type="submission" date="2018-06" db="EMBL/GenBank/DDBJ databases">
        <authorList>
            <person name="Zhirakovskaya E."/>
        </authorList>
    </citation>
    <scope>NUCLEOTIDE SEQUENCE</scope>
</reference>
<evidence type="ECO:0000259" key="2">
    <source>
        <dbReference type="PROSITE" id="PS51781"/>
    </source>
</evidence>
<name>A0A3B1BFC8_9ZZZZ</name>
<dbReference type="EMBL" id="UOFV01000503">
    <property type="protein sequence ID" value="VAX04895.1"/>
    <property type="molecule type" value="Genomic_DNA"/>
</dbReference>
<dbReference type="InterPro" id="IPR003646">
    <property type="entry name" value="SH3-like_bac-type"/>
</dbReference>
<dbReference type="SMART" id="SM00287">
    <property type="entry name" value="SH3b"/>
    <property type="match status" value="1"/>
</dbReference>
<proteinExistence type="predicted"/>
<feature type="region of interest" description="Disordered" evidence="1">
    <location>
        <begin position="149"/>
        <end position="191"/>
    </location>
</feature>